<keyword evidence="2" id="KW-0472">Membrane</keyword>
<reference evidence="4" key="2">
    <citation type="submission" date="2024-06" db="EMBL/GenBank/DDBJ databases">
        <title>Micromonospora mangrovi CCTCC AA 2012012 genome sequences.</title>
        <authorList>
            <person name="Gao J."/>
        </authorList>
    </citation>
    <scope>NUCLEOTIDE SEQUENCE</scope>
    <source>
        <strain evidence="4">CCTCC AA 2012012</strain>
    </source>
</reference>
<organism evidence="4">
    <name type="scientific">Micromonospora sp. CCTCC AA 2012012</name>
    <dbReference type="NCBI Taxonomy" id="3111921"/>
    <lineage>
        <taxon>Bacteria</taxon>
        <taxon>Bacillati</taxon>
        <taxon>Actinomycetota</taxon>
        <taxon>Actinomycetes</taxon>
        <taxon>Micromonosporales</taxon>
        <taxon>Micromonosporaceae</taxon>
        <taxon>Micromonospora</taxon>
    </lineage>
</organism>
<keyword evidence="2" id="KW-0812">Transmembrane</keyword>
<feature type="region of interest" description="Disordered" evidence="1">
    <location>
        <begin position="1"/>
        <end position="44"/>
    </location>
</feature>
<protein>
    <submittedName>
        <fullName evidence="4">Uncharacterized protein</fullName>
    </submittedName>
</protein>
<evidence type="ECO:0000313" key="4">
    <source>
        <dbReference type="EMBL" id="XCH75584.1"/>
    </source>
</evidence>
<dbReference type="AlphaFoldDB" id="A0AAU8HG75"/>
<dbReference type="EMBL" id="CP157762">
    <property type="protein sequence ID" value="XBP94881.1"/>
    <property type="molecule type" value="Genomic_DNA"/>
</dbReference>
<feature type="transmembrane region" description="Helical" evidence="2">
    <location>
        <begin position="88"/>
        <end position="112"/>
    </location>
</feature>
<sequence length="145" mass="14769">MDFVRSDDAQPPALRPAAPDEPDEPGRADGFGPFDPTTAGPAAPDPGSWTDAVLLFVVPFALLAWLGVAYCVLALWAGRTSVEGMLTFSALVILVPTGVLAATGSAVTVALLRHRGSPRAARVAGWLALLGLAVAVVSAALALAL</sequence>
<feature type="transmembrane region" description="Helical" evidence="2">
    <location>
        <begin position="124"/>
        <end position="144"/>
    </location>
</feature>
<gene>
    <name evidence="4" type="ORF">ABUL08_05705</name>
    <name evidence="3" type="ORF">VK199_05660</name>
</gene>
<accession>A0AAU8HG75</accession>
<feature type="transmembrane region" description="Helical" evidence="2">
    <location>
        <begin position="53"/>
        <end position="76"/>
    </location>
</feature>
<evidence type="ECO:0000256" key="2">
    <source>
        <dbReference type="SAM" id="Phobius"/>
    </source>
</evidence>
<feature type="compositionally biased region" description="Low complexity" evidence="1">
    <location>
        <begin position="32"/>
        <end position="44"/>
    </location>
</feature>
<name>A0AAU8HG75_9ACTN</name>
<proteinExistence type="predicted"/>
<reference evidence="3" key="1">
    <citation type="submission" date="2024-01" db="EMBL/GenBank/DDBJ databases">
        <title>The genome sequence of Micromonospora mangrovi CCTCC AA 2012012.</title>
        <authorList>
            <person name="Gao J."/>
        </authorList>
    </citation>
    <scope>NUCLEOTIDE SEQUENCE</scope>
    <source>
        <strain evidence="3">CCTCC AA 2012012</strain>
    </source>
</reference>
<evidence type="ECO:0000313" key="3">
    <source>
        <dbReference type="EMBL" id="XBP94881.1"/>
    </source>
</evidence>
<keyword evidence="2" id="KW-1133">Transmembrane helix</keyword>
<dbReference type="EMBL" id="CP159342">
    <property type="protein sequence ID" value="XCH75584.1"/>
    <property type="molecule type" value="Genomic_DNA"/>
</dbReference>
<evidence type="ECO:0000256" key="1">
    <source>
        <dbReference type="SAM" id="MobiDB-lite"/>
    </source>
</evidence>
<dbReference type="RefSeq" id="WP_350935192.1">
    <property type="nucleotide sequence ID" value="NZ_CP157762.1"/>
</dbReference>